<dbReference type="AlphaFoldDB" id="A0A8B7ZAR1"/>
<dbReference type="SMART" id="SM00248">
    <property type="entry name" value="ANK"/>
    <property type="match status" value="1"/>
</dbReference>
<name>A0A8B7ZAR1_ACAPL</name>
<feature type="region of interest" description="Disordered" evidence="10">
    <location>
        <begin position="78"/>
        <end position="101"/>
    </location>
</feature>
<evidence type="ECO:0000256" key="3">
    <source>
        <dbReference type="ARBA" id="ARBA00012918"/>
    </source>
</evidence>
<evidence type="ECO:0000256" key="4">
    <source>
        <dbReference type="ARBA" id="ARBA00022737"/>
    </source>
</evidence>
<dbReference type="InterPro" id="IPR036770">
    <property type="entry name" value="Ankyrin_rpt-contain_sf"/>
</dbReference>
<reference evidence="13" key="1">
    <citation type="submission" date="2025-08" db="UniProtKB">
        <authorList>
            <consortium name="RefSeq"/>
        </authorList>
    </citation>
    <scope>IDENTIFICATION</scope>
</reference>
<dbReference type="NCBIfam" id="TIGR03814">
    <property type="entry name" value="Gln_ase"/>
    <property type="match status" value="1"/>
</dbReference>
<evidence type="ECO:0000256" key="6">
    <source>
        <dbReference type="ARBA" id="ARBA00023043"/>
    </source>
</evidence>
<dbReference type="Proteomes" id="UP000694845">
    <property type="component" value="Unplaced"/>
</dbReference>
<evidence type="ECO:0000256" key="7">
    <source>
        <dbReference type="ARBA" id="ARBA00049534"/>
    </source>
</evidence>
<dbReference type="Gene3D" id="1.25.40.20">
    <property type="entry name" value="Ankyrin repeat-containing domain"/>
    <property type="match status" value="1"/>
</dbReference>
<dbReference type="HAMAP" id="MF_00313">
    <property type="entry name" value="Glutaminase"/>
    <property type="match status" value="1"/>
</dbReference>
<dbReference type="InterPro" id="IPR002110">
    <property type="entry name" value="Ankyrin_rpt"/>
</dbReference>
<keyword evidence="6 9" id="KW-0040">ANK repeat</keyword>
<dbReference type="Pfam" id="PF04960">
    <property type="entry name" value="Glutaminase"/>
    <property type="match status" value="1"/>
</dbReference>
<feature type="compositionally biased region" description="Basic and acidic residues" evidence="10">
    <location>
        <begin position="79"/>
        <end position="91"/>
    </location>
</feature>
<dbReference type="PROSITE" id="PS50088">
    <property type="entry name" value="ANK_REPEAT"/>
    <property type="match status" value="1"/>
</dbReference>
<dbReference type="Gene3D" id="3.40.710.10">
    <property type="entry name" value="DD-peptidase/beta-lactamase superfamily"/>
    <property type="match status" value="1"/>
</dbReference>
<dbReference type="InterPro" id="IPR012338">
    <property type="entry name" value="Beta-lactam/transpept-like"/>
</dbReference>
<dbReference type="KEGG" id="aplc:110985761"/>
<dbReference type="RefSeq" id="XP_022102743.1">
    <property type="nucleotide sequence ID" value="XM_022247051.1"/>
</dbReference>
<evidence type="ECO:0000313" key="12">
    <source>
        <dbReference type="Proteomes" id="UP000694845"/>
    </source>
</evidence>
<evidence type="ECO:0000256" key="5">
    <source>
        <dbReference type="ARBA" id="ARBA00022801"/>
    </source>
</evidence>
<dbReference type="FunFam" id="1.25.40.20:FF:000069">
    <property type="entry name" value="Glutaminase, isoform E"/>
    <property type="match status" value="1"/>
</dbReference>
<dbReference type="GO" id="GO:0006543">
    <property type="term" value="P:L-glutamine catabolic process"/>
    <property type="evidence" value="ECO:0007669"/>
    <property type="project" value="TreeGrafter"/>
</dbReference>
<dbReference type="OrthoDB" id="9995210at2759"/>
<keyword evidence="12" id="KW-1185">Reference proteome</keyword>
<evidence type="ECO:0000256" key="8">
    <source>
        <dbReference type="ARBA" id="ARBA00077251"/>
    </source>
</evidence>
<evidence type="ECO:0000256" key="9">
    <source>
        <dbReference type="PROSITE-ProRule" id="PRU00023"/>
    </source>
</evidence>
<dbReference type="PANTHER" id="PTHR12544:SF29">
    <property type="entry name" value="GLUTAMINASE"/>
    <property type="match status" value="1"/>
</dbReference>
<evidence type="ECO:0000256" key="10">
    <source>
        <dbReference type="SAM" id="MobiDB-lite"/>
    </source>
</evidence>
<dbReference type="InterPro" id="IPR015868">
    <property type="entry name" value="Glutaminase"/>
</dbReference>
<keyword evidence="5" id="KW-0378">Hydrolase</keyword>
<dbReference type="GeneID" id="110985761"/>
<comment type="similarity">
    <text evidence="1">Belongs to the glutaminase family.</text>
</comment>
<feature type="repeat" description="ANK" evidence="9">
    <location>
        <begin position="557"/>
        <end position="580"/>
    </location>
</feature>
<comment type="catalytic activity">
    <reaction evidence="7">
        <text>L-glutamine + H2O = L-glutamate + NH4(+)</text>
        <dbReference type="Rhea" id="RHEA:15889"/>
        <dbReference type="ChEBI" id="CHEBI:15377"/>
        <dbReference type="ChEBI" id="CHEBI:28938"/>
        <dbReference type="ChEBI" id="CHEBI:29985"/>
        <dbReference type="ChEBI" id="CHEBI:58359"/>
        <dbReference type="EC" id="3.5.1.2"/>
    </reaction>
</comment>
<dbReference type="PROSITE" id="PS50297">
    <property type="entry name" value="ANK_REP_REGION"/>
    <property type="match status" value="1"/>
</dbReference>
<organism evidence="12 13">
    <name type="scientific">Acanthaster planci</name>
    <name type="common">Crown-of-thorns starfish</name>
    <dbReference type="NCBI Taxonomy" id="133434"/>
    <lineage>
        <taxon>Eukaryota</taxon>
        <taxon>Metazoa</taxon>
        <taxon>Echinodermata</taxon>
        <taxon>Eleutherozoa</taxon>
        <taxon>Asterozoa</taxon>
        <taxon>Asteroidea</taxon>
        <taxon>Valvatacea</taxon>
        <taxon>Valvatida</taxon>
        <taxon>Acanthasteridae</taxon>
        <taxon>Acanthaster</taxon>
    </lineage>
</organism>
<evidence type="ECO:0000256" key="1">
    <source>
        <dbReference type="ARBA" id="ARBA00011076"/>
    </source>
</evidence>
<gene>
    <name evidence="13" type="primary">LOC110985761</name>
</gene>
<keyword evidence="4" id="KW-0677">Repeat</keyword>
<sequence>MARFTSRWAAVFNCCLPVNCRNFHGIPSRHVLSGSHSVLQRAALSPYPRLETRCLLVEPWLSCLQSTRWTHTTHFSRQHCKDDDEGKKTEDTVPESNGDGHDGLISLEDLVFHILSNEEKKVALRDFFAVLASKGLRQTDPRLQESLQKIQDKFTQQYPDNLSDTILERKDFQECISSNIVLIGRALRNMFILPDFPHFTAQVDRLYEEIKMNTSGELATYIPQLARQNPNHWGVALCTIDGQRHSVGNTTVPFSLQSCSKAPIYAEVLTRHGANYVHHFVGHEPSGRPFNDLCLNDLNKPHNPMNNSGAVLVLSLLSQSRNMADRFDDIMQRFKEMAGGEFVGFSNATFLSEKESGNRNYALCYLLQEYGCFPEGVNPMETLDLYFQVCSLEVTCESGSVIAATLANGGICPMTGETVFDPAAVRDTLTVMSSCGMYDYSGQFAFKVGMPAKSGVAGGIMVVVPNVMGFMLFSPLLDRFGNSVRGADFCEKLVSMYNFHNYDNLLHATKKQDPRKQRIESKASRVVKLLFAAYNGDVSVLRQYLLQGADMEQRDYDDRSALHVGAAQGHVEVVRFLLEKCKVDPNMKDRWDRTPVDDAEKFGHTEIAALLRAAASSRQLSS</sequence>
<dbReference type="Pfam" id="PF12796">
    <property type="entry name" value="Ank_2"/>
    <property type="match status" value="1"/>
</dbReference>
<dbReference type="Pfam" id="PF17959">
    <property type="entry name" value="EF-hand_14"/>
    <property type="match status" value="1"/>
</dbReference>
<evidence type="ECO:0000256" key="2">
    <source>
        <dbReference type="ARBA" id="ARBA00011881"/>
    </source>
</evidence>
<feature type="domain" description="Glutaminase EF-hand" evidence="11">
    <location>
        <begin position="108"/>
        <end position="194"/>
    </location>
</feature>
<dbReference type="GO" id="GO:0004359">
    <property type="term" value="F:glutaminase activity"/>
    <property type="evidence" value="ECO:0007669"/>
    <property type="project" value="UniProtKB-EC"/>
</dbReference>
<protein>
    <recommendedName>
        <fullName evidence="3">glutaminase</fullName>
        <ecNumber evidence="3">3.5.1.2</ecNumber>
    </recommendedName>
    <alternativeName>
        <fullName evidence="8">L-glutamine amidohydrolase</fullName>
    </alternativeName>
</protein>
<evidence type="ECO:0000259" key="11">
    <source>
        <dbReference type="Pfam" id="PF17959"/>
    </source>
</evidence>
<proteinExistence type="inferred from homology"/>
<comment type="subunit">
    <text evidence="2">Homotetramer.</text>
</comment>
<evidence type="ECO:0000313" key="13">
    <source>
        <dbReference type="RefSeq" id="XP_022102743.1"/>
    </source>
</evidence>
<dbReference type="EC" id="3.5.1.2" evidence="3"/>
<dbReference type="SUPFAM" id="SSF48403">
    <property type="entry name" value="Ankyrin repeat"/>
    <property type="match status" value="1"/>
</dbReference>
<dbReference type="InterPro" id="IPR041541">
    <property type="entry name" value="Glutaminase_EF-hand"/>
</dbReference>
<accession>A0A8B7ZAR1</accession>
<dbReference type="SUPFAM" id="SSF56601">
    <property type="entry name" value="beta-lactamase/transpeptidase-like"/>
    <property type="match status" value="1"/>
</dbReference>
<dbReference type="FunFam" id="3.40.710.10:FF:000008">
    <property type="entry name" value="Glutaminase, isoform E"/>
    <property type="match status" value="1"/>
</dbReference>
<dbReference type="Gene3D" id="1.10.238.210">
    <property type="match status" value="1"/>
</dbReference>
<dbReference type="OMA" id="FACPLSG"/>
<dbReference type="PANTHER" id="PTHR12544">
    <property type="entry name" value="GLUTAMINASE"/>
    <property type="match status" value="1"/>
</dbReference>
<dbReference type="GO" id="GO:0006537">
    <property type="term" value="P:glutamate biosynthetic process"/>
    <property type="evidence" value="ECO:0007669"/>
    <property type="project" value="TreeGrafter"/>
</dbReference>